<keyword evidence="3" id="KW-1133">Transmembrane helix</keyword>
<sequence>MKRFSGSLSVCCRKTRRSIRLFCHVSLLGSLVVLLFLFPKGLNADNTSSLRQLQNKIDNLLRSSALKNAAVGVQIVSLNTGEVVYERNPDLGLNPASNTKLITSATALVRLSPEYRYQTRVYADGGIRDGVLQGNVYLKGSGDPTFAYEGLLRLAQDVYNLGIRSISGDVIGDDTFFDDEREFSGWHDFKQAYSSKISALSLNKNSVTLRIKPAYRSGLAPLVILEPPTSYIAIKNKAVTLGSNQVYASFLPAEESAQEETLIVQGKVSAKSSYGVSATVHVNNPSLFATTSFKNALEQIGMTVRGKVALAAVPKKSSLLATYESAPLPSIIAEANKASDNFVAEQLMKTLGAEEFGAPGTTQKGIQAVQAFLAELDIPQDAYVLENGSGLSRNNRVTPQQLVTLLRYMYDDFAVRAEYLASLAIAGVDGTLQRRMRDAERRLRAKTGAINSVSCLSGYAASQDNEIFAFSIMMNGYKSGGYEVKKVQNQIGLLLTEFYRPEYNADAEPHDSPSTSSAN</sequence>
<keyword evidence="4" id="KW-0645">Protease</keyword>
<dbReference type="Gene3D" id="3.40.710.10">
    <property type="entry name" value="DD-peptidase/beta-lactamase superfamily"/>
    <property type="match status" value="2"/>
</dbReference>
<keyword evidence="3" id="KW-0812">Transmembrane</keyword>
<dbReference type="PRINTS" id="PR00922">
    <property type="entry name" value="DADACBPTASE3"/>
</dbReference>
<evidence type="ECO:0000256" key="2">
    <source>
        <dbReference type="ARBA" id="ARBA00022801"/>
    </source>
</evidence>
<evidence type="ECO:0000313" key="5">
    <source>
        <dbReference type="Proteomes" id="UP000030700"/>
    </source>
</evidence>
<gene>
    <name evidence="4" type="ORF">U14_05520</name>
</gene>
<name>A0A081BS60_9BACT</name>
<dbReference type="EMBL" id="DF820461">
    <property type="protein sequence ID" value="GAK54241.1"/>
    <property type="molecule type" value="Genomic_DNA"/>
</dbReference>
<evidence type="ECO:0000313" key="4">
    <source>
        <dbReference type="EMBL" id="GAK54241.1"/>
    </source>
</evidence>
<proteinExistence type="inferred from homology"/>
<evidence type="ECO:0000256" key="1">
    <source>
        <dbReference type="ARBA" id="ARBA00006096"/>
    </source>
</evidence>
<reference evidence="4" key="1">
    <citation type="journal article" date="2015" name="PeerJ">
        <title>First genomic representation of candidate bacterial phylum KSB3 points to enhanced environmental sensing as a trigger of wastewater bulking.</title>
        <authorList>
            <person name="Sekiguchi Y."/>
            <person name="Ohashi A."/>
            <person name="Parks D.H."/>
            <person name="Yamauchi T."/>
            <person name="Tyson G.W."/>
            <person name="Hugenholtz P."/>
        </authorList>
    </citation>
    <scope>NUCLEOTIDE SEQUENCE [LARGE SCALE GENOMIC DNA]</scope>
</reference>
<protein>
    <submittedName>
        <fullName evidence="4">D-alanyl-D-alanine carboxypeptidase/D-alanyl-D-alanine-endopeptidase</fullName>
    </submittedName>
</protein>
<dbReference type="GO" id="GO:0000270">
    <property type="term" value="P:peptidoglycan metabolic process"/>
    <property type="evidence" value="ECO:0007669"/>
    <property type="project" value="TreeGrafter"/>
</dbReference>
<feature type="transmembrane region" description="Helical" evidence="3">
    <location>
        <begin position="21"/>
        <end position="38"/>
    </location>
</feature>
<dbReference type="GO" id="GO:0006508">
    <property type="term" value="P:proteolysis"/>
    <property type="evidence" value="ECO:0007669"/>
    <property type="project" value="InterPro"/>
</dbReference>
<dbReference type="PANTHER" id="PTHR30023">
    <property type="entry name" value="D-ALANYL-D-ALANINE CARBOXYPEPTIDASE"/>
    <property type="match status" value="1"/>
</dbReference>
<keyword evidence="2" id="KW-0378">Hydrolase</keyword>
<comment type="similarity">
    <text evidence="1">Belongs to the peptidase S13 family.</text>
</comment>
<dbReference type="GO" id="GO:0004185">
    <property type="term" value="F:serine-type carboxypeptidase activity"/>
    <property type="evidence" value="ECO:0007669"/>
    <property type="project" value="InterPro"/>
</dbReference>
<dbReference type="HOGENOM" id="CLU_017692_1_2_0"/>
<dbReference type="PANTHER" id="PTHR30023:SF0">
    <property type="entry name" value="PENICILLIN-SENSITIVE CARBOXYPEPTIDASE A"/>
    <property type="match status" value="1"/>
</dbReference>
<dbReference type="SUPFAM" id="SSF56601">
    <property type="entry name" value="beta-lactamase/transpeptidase-like"/>
    <property type="match status" value="1"/>
</dbReference>
<organism evidence="4">
    <name type="scientific">Candidatus Moduliflexus flocculans</name>
    <dbReference type="NCBI Taxonomy" id="1499966"/>
    <lineage>
        <taxon>Bacteria</taxon>
        <taxon>Candidatus Moduliflexota</taxon>
        <taxon>Candidatus Moduliflexia</taxon>
        <taxon>Candidatus Moduliflexales</taxon>
        <taxon>Candidatus Moduliflexaceae</taxon>
    </lineage>
</organism>
<accession>A0A081BS60</accession>
<dbReference type="Pfam" id="PF02113">
    <property type="entry name" value="Peptidase_S13"/>
    <property type="match status" value="1"/>
</dbReference>
<dbReference type="Proteomes" id="UP000030700">
    <property type="component" value="Unassembled WGS sequence"/>
</dbReference>
<keyword evidence="3" id="KW-0472">Membrane</keyword>
<keyword evidence="4" id="KW-0121">Carboxypeptidase</keyword>
<dbReference type="InterPro" id="IPR000667">
    <property type="entry name" value="Peptidase_S13"/>
</dbReference>
<keyword evidence="5" id="KW-1185">Reference proteome</keyword>
<dbReference type="InterPro" id="IPR012338">
    <property type="entry name" value="Beta-lactam/transpept-like"/>
</dbReference>
<dbReference type="AlphaFoldDB" id="A0A081BS60"/>
<dbReference type="Gene3D" id="3.50.80.20">
    <property type="entry name" value="D-Ala-D-Ala carboxypeptidase C, peptidase S13"/>
    <property type="match status" value="1"/>
</dbReference>
<evidence type="ECO:0000256" key="3">
    <source>
        <dbReference type="SAM" id="Phobius"/>
    </source>
</evidence>
<dbReference type="NCBIfam" id="TIGR00666">
    <property type="entry name" value="PBP4"/>
    <property type="match status" value="1"/>
</dbReference>
<dbReference type="STRING" id="1499966.U14_05520"/>